<keyword evidence="10" id="KW-0378">Hydrolase</keyword>
<evidence type="ECO:0000313" key="11">
    <source>
        <dbReference type="Proteomes" id="UP000199515"/>
    </source>
</evidence>
<dbReference type="SUPFAM" id="SSF46785">
    <property type="entry name" value="Winged helix' DNA-binding domain"/>
    <property type="match status" value="1"/>
</dbReference>
<dbReference type="InterPro" id="IPR036390">
    <property type="entry name" value="WH_DNA-bd_sf"/>
</dbReference>
<dbReference type="Pfam" id="PF16124">
    <property type="entry name" value="RecQ_Zn_bind"/>
    <property type="match status" value="1"/>
</dbReference>
<gene>
    <name evidence="10" type="ORF">SAMN05421504_101926</name>
</gene>
<keyword evidence="10" id="KW-0347">Helicase</keyword>
<dbReference type="InterPro" id="IPR032284">
    <property type="entry name" value="RecQ_Zn-bd"/>
</dbReference>
<dbReference type="PROSITE" id="PS51192">
    <property type="entry name" value="HELICASE_ATP_BIND_1"/>
    <property type="match status" value="1"/>
</dbReference>
<keyword evidence="10" id="KW-0547">Nucleotide-binding</keyword>
<evidence type="ECO:0000256" key="4">
    <source>
        <dbReference type="ARBA" id="ARBA00034617"/>
    </source>
</evidence>
<accession>A0A1H2UN91</accession>
<dbReference type="GO" id="GO:0005737">
    <property type="term" value="C:cytoplasm"/>
    <property type="evidence" value="ECO:0007669"/>
    <property type="project" value="TreeGrafter"/>
</dbReference>
<dbReference type="EC" id="5.6.2.4" evidence="5"/>
<protein>
    <recommendedName>
        <fullName evidence="6">ATP-dependent DNA helicase RecQ</fullName>
        <ecNumber evidence="5">5.6.2.4</ecNumber>
    </recommendedName>
    <alternativeName>
        <fullName evidence="7">DNA 3'-5' helicase RecQ</fullName>
    </alternativeName>
</protein>
<evidence type="ECO:0000256" key="7">
    <source>
        <dbReference type="ARBA" id="ARBA00044550"/>
    </source>
</evidence>
<evidence type="ECO:0000256" key="3">
    <source>
        <dbReference type="ARBA" id="ARBA00023235"/>
    </source>
</evidence>
<dbReference type="EMBL" id="FNON01000001">
    <property type="protein sequence ID" value="SDW56984.1"/>
    <property type="molecule type" value="Genomic_DNA"/>
</dbReference>
<keyword evidence="11" id="KW-1185">Reference proteome</keyword>
<dbReference type="GO" id="GO:0043138">
    <property type="term" value="F:3'-5' DNA helicase activity"/>
    <property type="evidence" value="ECO:0007669"/>
    <property type="project" value="UniProtKB-EC"/>
</dbReference>
<sequence length="476" mass="51587">MTYTCIRSADPGYVTRVGDVIVRYCPDHAEALRSAGRVDTVLVTTSGELILAALAELWPGRPVVVVSPRPAARLEVLRARDLVAEPVTTKAGLRRQVLARFRAGGVGFLVLAPEQLAEPDVAAAVAASSASVLVVDEAQGVSEWSHEFLPEYVRLAAVVSGLRVRPPVLALTMTAAKRVREDIVAEFGLSDARHVAGDVDHGHVRLAVRHVDDEDGRWRLAEAEVLASQGSGLVHVADRARAEWFARVLGERGERVAVHHDAMPGRRRAEVRDAFLAGLVRVVVVAGSGEWAGGKEDVRFVVHADDPSSVDVYHQQVRRVGKDRMPGRAVLLHRPSWDAGAAEDKFDEGAMARVVRALRWPGGLSRTELARQAGLRRVELARILPALRQVGAVREIGRRALTHAAVGESDERLAELASAVFLRGRAIEHARAAMVRRYAQTCQCRRRTLLGSLGEVRGEPCGNCDNCDQGEPARGG</sequence>
<keyword evidence="10" id="KW-0067">ATP-binding</keyword>
<evidence type="ECO:0000313" key="10">
    <source>
        <dbReference type="EMBL" id="SDW56984.1"/>
    </source>
</evidence>
<dbReference type="Proteomes" id="UP000199515">
    <property type="component" value="Unassembled WGS sequence"/>
</dbReference>
<dbReference type="PANTHER" id="PTHR13710:SF105">
    <property type="entry name" value="ATP-DEPENDENT DNA HELICASE Q1"/>
    <property type="match status" value="1"/>
</dbReference>
<feature type="domain" description="Helicase C-terminal" evidence="9">
    <location>
        <begin position="220"/>
        <end position="375"/>
    </location>
</feature>
<evidence type="ECO:0000259" key="8">
    <source>
        <dbReference type="PROSITE" id="PS51192"/>
    </source>
</evidence>
<dbReference type="InterPro" id="IPR001650">
    <property type="entry name" value="Helicase_C-like"/>
</dbReference>
<evidence type="ECO:0000256" key="2">
    <source>
        <dbReference type="ARBA" id="ARBA00023125"/>
    </source>
</evidence>
<reference evidence="10 11" key="1">
    <citation type="submission" date="2016-10" db="EMBL/GenBank/DDBJ databases">
        <authorList>
            <person name="de Groot N.N."/>
        </authorList>
    </citation>
    <scope>NUCLEOTIDE SEQUENCE [LARGE SCALE GENOMIC DNA]</scope>
    <source>
        <strain evidence="10 11">CPCC 202699</strain>
    </source>
</reference>
<dbReference type="GO" id="GO:0003677">
    <property type="term" value="F:DNA binding"/>
    <property type="evidence" value="ECO:0007669"/>
    <property type="project" value="UniProtKB-KW"/>
</dbReference>
<comment type="similarity">
    <text evidence="1">Belongs to the helicase family. RecQ subfamily.</text>
</comment>
<dbReference type="GO" id="GO:0006281">
    <property type="term" value="P:DNA repair"/>
    <property type="evidence" value="ECO:0007669"/>
    <property type="project" value="TreeGrafter"/>
</dbReference>
<dbReference type="SUPFAM" id="SSF52540">
    <property type="entry name" value="P-loop containing nucleoside triphosphate hydrolases"/>
    <property type="match status" value="1"/>
</dbReference>
<evidence type="ECO:0000259" key="9">
    <source>
        <dbReference type="PROSITE" id="PS51194"/>
    </source>
</evidence>
<dbReference type="AlphaFoldDB" id="A0A1H2UN91"/>
<comment type="catalytic activity">
    <reaction evidence="4">
        <text>Couples ATP hydrolysis with the unwinding of duplex DNA by translocating in the 3'-5' direction.</text>
        <dbReference type="EC" id="5.6.2.4"/>
    </reaction>
</comment>
<dbReference type="STRING" id="589385.SAMN05421504_101926"/>
<feature type="domain" description="Helicase ATP-binding" evidence="8">
    <location>
        <begin position="29"/>
        <end position="193"/>
    </location>
</feature>
<dbReference type="PROSITE" id="PS51194">
    <property type="entry name" value="HELICASE_CTER"/>
    <property type="match status" value="1"/>
</dbReference>
<dbReference type="GO" id="GO:0009378">
    <property type="term" value="F:four-way junction helicase activity"/>
    <property type="evidence" value="ECO:0007669"/>
    <property type="project" value="TreeGrafter"/>
</dbReference>
<dbReference type="Gene3D" id="1.10.10.10">
    <property type="entry name" value="Winged helix-like DNA-binding domain superfamily/Winged helix DNA-binding domain"/>
    <property type="match status" value="2"/>
</dbReference>
<dbReference type="InterPro" id="IPR036388">
    <property type="entry name" value="WH-like_DNA-bd_sf"/>
</dbReference>
<dbReference type="GO" id="GO:0043590">
    <property type="term" value="C:bacterial nucleoid"/>
    <property type="evidence" value="ECO:0007669"/>
    <property type="project" value="TreeGrafter"/>
</dbReference>
<evidence type="ECO:0000256" key="5">
    <source>
        <dbReference type="ARBA" id="ARBA00034808"/>
    </source>
</evidence>
<dbReference type="InterPro" id="IPR027417">
    <property type="entry name" value="P-loop_NTPase"/>
</dbReference>
<organism evidence="10 11">
    <name type="scientific">Amycolatopsis xylanica</name>
    <dbReference type="NCBI Taxonomy" id="589385"/>
    <lineage>
        <taxon>Bacteria</taxon>
        <taxon>Bacillati</taxon>
        <taxon>Actinomycetota</taxon>
        <taxon>Actinomycetes</taxon>
        <taxon>Pseudonocardiales</taxon>
        <taxon>Pseudonocardiaceae</taxon>
        <taxon>Amycolatopsis</taxon>
    </lineage>
</organism>
<evidence type="ECO:0000256" key="6">
    <source>
        <dbReference type="ARBA" id="ARBA00044535"/>
    </source>
</evidence>
<evidence type="ECO:0000256" key="1">
    <source>
        <dbReference type="ARBA" id="ARBA00005446"/>
    </source>
</evidence>
<proteinExistence type="inferred from homology"/>
<keyword evidence="2" id="KW-0238">DNA-binding</keyword>
<name>A0A1H2UN91_9PSEU</name>
<dbReference type="GO" id="GO:0006310">
    <property type="term" value="P:DNA recombination"/>
    <property type="evidence" value="ECO:0007669"/>
    <property type="project" value="TreeGrafter"/>
</dbReference>
<dbReference type="GO" id="GO:0030894">
    <property type="term" value="C:replisome"/>
    <property type="evidence" value="ECO:0007669"/>
    <property type="project" value="TreeGrafter"/>
</dbReference>
<dbReference type="PANTHER" id="PTHR13710">
    <property type="entry name" value="DNA HELICASE RECQ FAMILY MEMBER"/>
    <property type="match status" value="1"/>
</dbReference>
<dbReference type="InterPro" id="IPR014001">
    <property type="entry name" value="Helicase_ATP-bd"/>
</dbReference>
<dbReference type="Gene3D" id="3.40.50.300">
    <property type="entry name" value="P-loop containing nucleotide triphosphate hydrolases"/>
    <property type="match status" value="2"/>
</dbReference>
<keyword evidence="3" id="KW-0413">Isomerase</keyword>